<protein>
    <submittedName>
        <fullName evidence="5">60S ribosomal protein L44</fullName>
    </submittedName>
</protein>
<sequence>MSPAIPSFSLRGAESAGSRKTFSKRYLDKNVNVPKTRRTYCKSKECRKHTQHKVTQYKAGKASLFAQGKRRYDRKQSGYGGQTKPVFRKKAKTTKKVVLRLECTVCKTKAQLALKRCKHFELGGDKKTKGAALVF</sequence>
<evidence type="ECO:0000313" key="6">
    <source>
        <dbReference type="Proteomes" id="UP000002624"/>
    </source>
</evidence>
<dbReference type="FunFam" id="3.10.450.80:FF:000001">
    <property type="entry name" value="60S ribosomal protein L44"/>
    <property type="match status" value="1"/>
</dbReference>
<dbReference type="eggNOG" id="KOG3464">
    <property type="taxonomic scope" value="Eukaryota"/>
</dbReference>
<dbReference type="GO" id="GO:0003735">
    <property type="term" value="F:structural constituent of ribosome"/>
    <property type="evidence" value="ECO:0007669"/>
    <property type="project" value="InterPro"/>
</dbReference>
<dbReference type="OMA" id="CKKHTIH"/>
<dbReference type="OrthoDB" id="2967263at2759"/>
<dbReference type="GO" id="GO:1990904">
    <property type="term" value="C:ribonucleoprotein complex"/>
    <property type="evidence" value="ECO:0007669"/>
    <property type="project" value="UniProtKB-KW"/>
</dbReference>
<evidence type="ECO:0000256" key="4">
    <source>
        <dbReference type="RuleBase" id="RU000666"/>
    </source>
</evidence>
<keyword evidence="3 4" id="KW-0687">Ribonucleoprotein</keyword>
<proteinExistence type="inferred from homology"/>
<dbReference type="GO" id="GO:0005840">
    <property type="term" value="C:ribosome"/>
    <property type="evidence" value="ECO:0007669"/>
    <property type="project" value="UniProtKB-KW"/>
</dbReference>
<evidence type="ECO:0000313" key="5">
    <source>
        <dbReference type="EMBL" id="EER36393.1"/>
    </source>
</evidence>
<dbReference type="Gene3D" id="3.10.450.80">
    <property type="match status" value="1"/>
</dbReference>
<dbReference type="InterPro" id="IPR053708">
    <property type="entry name" value="Ribosomal_LSU_eL42"/>
</dbReference>
<reference evidence="6" key="1">
    <citation type="submission" date="2009-05" db="EMBL/GenBank/DDBJ databases">
        <title>The genome sequence of Ajellomyces capsulatus strain H143.</title>
        <authorList>
            <person name="Champion M."/>
            <person name="Cuomo C.A."/>
            <person name="Ma L.-J."/>
            <person name="Henn M.R."/>
            <person name="Sil A."/>
            <person name="Goldman B."/>
            <person name="Young S.K."/>
            <person name="Kodira C.D."/>
            <person name="Zeng Q."/>
            <person name="Koehrsen M."/>
            <person name="Alvarado L."/>
            <person name="Berlin A.M."/>
            <person name="Borenstein D."/>
            <person name="Chen Z."/>
            <person name="Engels R."/>
            <person name="Freedman E."/>
            <person name="Gellesch M."/>
            <person name="Goldberg J."/>
            <person name="Griggs A."/>
            <person name="Gujja S."/>
            <person name="Heiman D.I."/>
            <person name="Hepburn T.A."/>
            <person name="Howarth C."/>
            <person name="Jen D."/>
            <person name="Larson L."/>
            <person name="Lewis B."/>
            <person name="Mehta T."/>
            <person name="Park D."/>
            <person name="Pearson M."/>
            <person name="Roberts A."/>
            <person name="Saif S."/>
            <person name="Shea T.D."/>
            <person name="Shenoy N."/>
            <person name="Sisk P."/>
            <person name="Stolte C."/>
            <person name="Sykes S."/>
            <person name="Walk T."/>
            <person name="White J."/>
            <person name="Yandava C."/>
            <person name="Klein B."/>
            <person name="McEwen J.G."/>
            <person name="Puccia R."/>
            <person name="Goldman G.H."/>
            <person name="Felipe M.S."/>
            <person name="Nino-Vega G."/>
            <person name="San-Blas G."/>
            <person name="Taylor J.W."/>
            <person name="Mendoza L."/>
            <person name="Galagan J.E."/>
            <person name="Nusbaum C."/>
            <person name="Birren B.W."/>
        </authorList>
    </citation>
    <scope>NUCLEOTIDE SEQUENCE [LARGE SCALE GENOMIC DNA]</scope>
    <source>
        <strain evidence="6">H143</strain>
    </source>
</reference>
<evidence type="ECO:0000256" key="3">
    <source>
        <dbReference type="ARBA" id="ARBA00023274"/>
    </source>
</evidence>
<name>C6HTB5_AJECH</name>
<comment type="similarity">
    <text evidence="1 4">Belongs to the eukaryotic ribosomal protein eL42 family.</text>
</comment>
<dbReference type="Pfam" id="PF00935">
    <property type="entry name" value="Ribosomal_L44"/>
    <property type="match status" value="1"/>
</dbReference>
<accession>C6HTB5</accession>
<gene>
    <name evidence="5" type="ORF">HCDG_09446</name>
</gene>
<dbReference type="EMBL" id="GG692441">
    <property type="protein sequence ID" value="EER36393.1"/>
    <property type="molecule type" value="Genomic_DNA"/>
</dbReference>
<evidence type="ECO:0000256" key="2">
    <source>
        <dbReference type="ARBA" id="ARBA00022980"/>
    </source>
</evidence>
<dbReference type="AlphaFoldDB" id="C6HTB5"/>
<dbReference type="PANTHER" id="PTHR10369">
    <property type="entry name" value="60S RIBOSOMAL PROTEIN L36A/L44"/>
    <property type="match status" value="1"/>
</dbReference>
<organism evidence="5 6">
    <name type="scientific">Ajellomyces capsulatus (strain H143)</name>
    <name type="common">Darling's disease fungus</name>
    <name type="synonym">Histoplasma capsulatum</name>
    <dbReference type="NCBI Taxonomy" id="544712"/>
    <lineage>
        <taxon>Eukaryota</taxon>
        <taxon>Fungi</taxon>
        <taxon>Dikarya</taxon>
        <taxon>Ascomycota</taxon>
        <taxon>Pezizomycotina</taxon>
        <taxon>Eurotiomycetes</taxon>
        <taxon>Eurotiomycetidae</taxon>
        <taxon>Onygenales</taxon>
        <taxon>Ajellomycetaceae</taxon>
        <taxon>Histoplasma</taxon>
    </lineage>
</organism>
<dbReference type="InterPro" id="IPR011332">
    <property type="entry name" value="Ribosomal_zn-bd"/>
</dbReference>
<dbReference type="PROSITE" id="PS01172">
    <property type="entry name" value="RIBOSOMAL_L44E"/>
    <property type="match status" value="1"/>
</dbReference>
<evidence type="ECO:0000256" key="1">
    <source>
        <dbReference type="ARBA" id="ARBA00009364"/>
    </source>
</evidence>
<dbReference type="HOGENOM" id="CLU_114645_1_1_1"/>
<dbReference type="InterPro" id="IPR000552">
    <property type="entry name" value="Ribosomal_eL44"/>
</dbReference>
<dbReference type="SUPFAM" id="SSF57829">
    <property type="entry name" value="Zn-binding ribosomal proteins"/>
    <property type="match status" value="1"/>
</dbReference>
<keyword evidence="2 4" id="KW-0689">Ribosomal protein</keyword>
<dbReference type="VEuPathDB" id="FungiDB:HCDG_09446"/>
<dbReference type="STRING" id="544712.C6HTB5"/>
<dbReference type="GO" id="GO:0006412">
    <property type="term" value="P:translation"/>
    <property type="evidence" value="ECO:0007669"/>
    <property type="project" value="InterPro"/>
</dbReference>
<dbReference type="Proteomes" id="UP000002624">
    <property type="component" value="Unassembled WGS sequence"/>
</dbReference>